<keyword evidence="9" id="KW-1133">Transmembrane helix</keyword>
<dbReference type="AlphaFoldDB" id="A0A0D8BH81"/>
<feature type="domain" description="Signal transduction histidine kinase subgroup 3 dimerisation and phosphoacceptor" evidence="11">
    <location>
        <begin position="176"/>
        <end position="242"/>
    </location>
</feature>
<keyword evidence="7" id="KW-0067">ATP-binding</keyword>
<proteinExistence type="predicted"/>
<dbReference type="InterPro" id="IPR036890">
    <property type="entry name" value="HATPase_C_sf"/>
</dbReference>
<evidence type="ECO:0000256" key="1">
    <source>
        <dbReference type="ARBA" id="ARBA00000085"/>
    </source>
</evidence>
<evidence type="ECO:0000256" key="6">
    <source>
        <dbReference type="ARBA" id="ARBA00022777"/>
    </source>
</evidence>
<dbReference type="EC" id="2.7.13.3" evidence="2"/>
<sequence>MSAGGSVGHDRTVGGRWRGRLRRATDVGIVLLIGLFLVAVVLDEHDRTREPLLIVLGLPLGVGQSLALYWRRTRPGATLAAALVGGLIIQILVPSVVIPIAALIAISSFAAARPPLRSLPALTALLGVCAVDFASASREDTYFTIVLAIAAWAIGEIARNRRAAIEGEARRAVAEERARIAREIHDVVAHSVSVIIVQAAAADDVFDTRPDQARRALRSIETTGRDALAELRRLLAVVRPGGDEVGPVRPQPGLARVDELGEPLRAAGLQVAIRVIGAARPLPAGVDVSSYRIVGEALTNTLRHARASHVEVTLAYTAATLDLEIVDDGVGTPGTGFSGGGAPTPWPTTGAATGAAISTGAAIGTGAGSEGGPEPVVRAGRRAATITTAPAPTGRGGGHGIIGMRERAAMLGGSLEVGPRDGGGFRVRASLPLPTELGGRPV</sequence>
<feature type="transmembrane region" description="Helical" evidence="9">
    <location>
        <begin position="24"/>
        <end position="42"/>
    </location>
</feature>
<evidence type="ECO:0000256" key="9">
    <source>
        <dbReference type="SAM" id="Phobius"/>
    </source>
</evidence>
<dbReference type="Gene3D" id="3.30.565.10">
    <property type="entry name" value="Histidine kinase-like ATPase, C-terminal domain"/>
    <property type="match status" value="1"/>
</dbReference>
<feature type="transmembrane region" description="Helical" evidence="9">
    <location>
        <begin position="82"/>
        <end position="106"/>
    </location>
</feature>
<name>A0A0D8BH81_9ACTN</name>
<evidence type="ECO:0000259" key="11">
    <source>
        <dbReference type="Pfam" id="PF07730"/>
    </source>
</evidence>
<organism evidence="13 14">
    <name type="scientific">Frankia torreyi</name>
    <dbReference type="NCBI Taxonomy" id="1856"/>
    <lineage>
        <taxon>Bacteria</taxon>
        <taxon>Bacillati</taxon>
        <taxon>Actinomycetota</taxon>
        <taxon>Actinomycetes</taxon>
        <taxon>Frankiales</taxon>
        <taxon>Frankiaceae</taxon>
        <taxon>Frankia</taxon>
    </lineage>
</organism>
<keyword evidence="3" id="KW-0597">Phosphoprotein</keyword>
<feature type="domain" description="DUF7134" evidence="12">
    <location>
        <begin position="20"/>
        <end position="162"/>
    </location>
</feature>
<keyword evidence="9" id="KW-0812">Transmembrane</keyword>
<dbReference type="GO" id="GO:0000155">
    <property type="term" value="F:phosphorelay sensor kinase activity"/>
    <property type="evidence" value="ECO:0007669"/>
    <property type="project" value="InterPro"/>
</dbReference>
<dbReference type="Proteomes" id="UP000032545">
    <property type="component" value="Unassembled WGS sequence"/>
</dbReference>
<dbReference type="Pfam" id="PF07730">
    <property type="entry name" value="HisKA_3"/>
    <property type="match status" value="1"/>
</dbReference>
<dbReference type="InterPro" id="IPR050482">
    <property type="entry name" value="Sensor_HK_TwoCompSys"/>
</dbReference>
<evidence type="ECO:0000256" key="5">
    <source>
        <dbReference type="ARBA" id="ARBA00022741"/>
    </source>
</evidence>
<dbReference type="SUPFAM" id="SSF55874">
    <property type="entry name" value="ATPase domain of HSP90 chaperone/DNA topoisomerase II/histidine kinase"/>
    <property type="match status" value="1"/>
</dbReference>
<dbReference type="PANTHER" id="PTHR24421:SF10">
    <property type="entry name" value="NITRATE_NITRITE SENSOR PROTEIN NARQ"/>
    <property type="match status" value="1"/>
</dbReference>
<dbReference type="InterPro" id="IPR055558">
    <property type="entry name" value="DUF7134"/>
</dbReference>
<dbReference type="CDD" id="cd16917">
    <property type="entry name" value="HATPase_UhpB-NarQ-NarX-like"/>
    <property type="match status" value="1"/>
</dbReference>
<reference evidence="14" key="1">
    <citation type="submission" date="2015-02" db="EMBL/GenBank/DDBJ databases">
        <title>Draft Genome of Frankia sp. CpI1-S.</title>
        <authorList>
            <person name="Oshone R.T."/>
            <person name="Ngom M."/>
            <person name="Ghodhbane-Gtari F."/>
            <person name="Gtari M."/>
            <person name="Morris K."/>
            <person name="Thomas K."/>
            <person name="Sen A."/>
            <person name="Tisa L.S."/>
        </authorList>
    </citation>
    <scope>NUCLEOTIDE SEQUENCE [LARGE SCALE GENOMIC DNA]</scope>
    <source>
        <strain evidence="14">CpI1-S</strain>
    </source>
</reference>
<dbReference type="GO" id="GO:0005524">
    <property type="term" value="F:ATP binding"/>
    <property type="evidence" value="ECO:0007669"/>
    <property type="project" value="UniProtKB-KW"/>
</dbReference>
<reference evidence="13 14" key="2">
    <citation type="journal article" date="2016" name="Genome Announc.">
        <title>Permanent Draft Genome Sequences for Two Variants of Frankia sp. Strain CpI1, the First Frankia Strain Isolated from Root Nodules of Comptonia peregrina.</title>
        <authorList>
            <person name="Oshone R."/>
            <person name="Hurst S.G.IV."/>
            <person name="Abebe-Akele F."/>
            <person name="Simpson S."/>
            <person name="Morris K."/>
            <person name="Thomas W.K."/>
            <person name="Tisa L.S."/>
        </authorList>
    </citation>
    <scope>NUCLEOTIDE SEQUENCE [LARGE SCALE GENOMIC DNA]</scope>
    <source>
        <strain evidence="14">CpI1-S</strain>
    </source>
</reference>
<accession>A0A0D8BH81</accession>
<feature type="transmembrane region" description="Helical" evidence="9">
    <location>
        <begin position="51"/>
        <end position="70"/>
    </location>
</feature>
<evidence type="ECO:0000256" key="4">
    <source>
        <dbReference type="ARBA" id="ARBA00022679"/>
    </source>
</evidence>
<dbReference type="GO" id="GO:0046983">
    <property type="term" value="F:protein dimerization activity"/>
    <property type="evidence" value="ECO:0007669"/>
    <property type="project" value="InterPro"/>
</dbReference>
<evidence type="ECO:0000256" key="2">
    <source>
        <dbReference type="ARBA" id="ARBA00012438"/>
    </source>
</evidence>
<keyword evidence="8" id="KW-0902">Two-component regulatory system</keyword>
<evidence type="ECO:0000256" key="8">
    <source>
        <dbReference type="ARBA" id="ARBA00023012"/>
    </source>
</evidence>
<keyword evidence="14" id="KW-1185">Reference proteome</keyword>
<evidence type="ECO:0000313" key="13">
    <source>
        <dbReference type="EMBL" id="KJE23501.1"/>
    </source>
</evidence>
<dbReference type="Pfam" id="PF02518">
    <property type="entry name" value="HATPase_c"/>
    <property type="match status" value="1"/>
</dbReference>
<dbReference type="GO" id="GO:0016020">
    <property type="term" value="C:membrane"/>
    <property type="evidence" value="ECO:0007669"/>
    <property type="project" value="InterPro"/>
</dbReference>
<protein>
    <recommendedName>
        <fullName evidence="2">histidine kinase</fullName>
        <ecNumber evidence="2">2.7.13.3</ecNumber>
    </recommendedName>
</protein>
<keyword evidence="6 13" id="KW-0418">Kinase</keyword>
<dbReference type="Gene3D" id="1.20.5.1930">
    <property type="match status" value="1"/>
</dbReference>
<evidence type="ECO:0000256" key="7">
    <source>
        <dbReference type="ARBA" id="ARBA00022840"/>
    </source>
</evidence>
<comment type="caution">
    <text evidence="13">The sequence shown here is derived from an EMBL/GenBank/DDBJ whole genome shotgun (WGS) entry which is preliminary data.</text>
</comment>
<dbReference type="Pfam" id="PF23539">
    <property type="entry name" value="DUF7134"/>
    <property type="match status" value="1"/>
</dbReference>
<gene>
    <name evidence="13" type="ORF">FF36_02207</name>
</gene>
<dbReference type="PATRIC" id="fig|1502723.3.peg.1172"/>
<evidence type="ECO:0000259" key="12">
    <source>
        <dbReference type="Pfam" id="PF23539"/>
    </source>
</evidence>
<comment type="catalytic activity">
    <reaction evidence="1">
        <text>ATP + protein L-histidine = ADP + protein N-phospho-L-histidine.</text>
        <dbReference type="EC" id="2.7.13.3"/>
    </reaction>
</comment>
<feature type="domain" description="Histidine kinase/HSP90-like ATPase" evidence="10">
    <location>
        <begin position="291"/>
        <end position="434"/>
    </location>
</feature>
<evidence type="ECO:0000256" key="3">
    <source>
        <dbReference type="ARBA" id="ARBA00022553"/>
    </source>
</evidence>
<dbReference type="EMBL" id="JYFN01000013">
    <property type="protein sequence ID" value="KJE23501.1"/>
    <property type="molecule type" value="Genomic_DNA"/>
</dbReference>
<dbReference type="InterPro" id="IPR003594">
    <property type="entry name" value="HATPase_dom"/>
</dbReference>
<dbReference type="PANTHER" id="PTHR24421">
    <property type="entry name" value="NITRATE/NITRITE SENSOR PROTEIN NARX-RELATED"/>
    <property type="match status" value="1"/>
</dbReference>
<keyword evidence="5" id="KW-0547">Nucleotide-binding</keyword>
<evidence type="ECO:0000259" key="10">
    <source>
        <dbReference type="Pfam" id="PF02518"/>
    </source>
</evidence>
<keyword evidence="4" id="KW-0808">Transferase</keyword>
<evidence type="ECO:0000313" key="14">
    <source>
        <dbReference type="Proteomes" id="UP000032545"/>
    </source>
</evidence>
<dbReference type="InterPro" id="IPR011712">
    <property type="entry name" value="Sig_transdc_His_kin_sub3_dim/P"/>
</dbReference>
<keyword evidence="9" id="KW-0472">Membrane</keyword>